<evidence type="ECO:0000313" key="1">
    <source>
        <dbReference type="EMBL" id="SDF33064.1"/>
    </source>
</evidence>
<dbReference type="EMBL" id="FNBU01000007">
    <property type="protein sequence ID" value="SDF33064.1"/>
    <property type="molecule type" value="Genomic_DNA"/>
</dbReference>
<protein>
    <submittedName>
        <fullName evidence="1">Uncharacterized protein</fullName>
    </submittedName>
</protein>
<accession>A0A1G7K7X6</accession>
<name>A0A1G7K7X6_9FIRM</name>
<dbReference type="STRING" id="1123285.SAMN05660235_01221"/>
<keyword evidence="2" id="KW-1185">Reference proteome</keyword>
<sequence length="76" mass="8258">MSAITASQLKAGYIFGDIAAGEYVYMPAGEVGVTSPVCVFETPEGRRDVSLDEAIELVLRLSLKPVRHPQFGRRSC</sequence>
<proteinExistence type="predicted"/>
<dbReference type="RefSeq" id="WP_093689079.1">
    <property type="nucleotide sequence ID" value="NZ_FNBU01000007.1"/>
</dbReference>
<dbReference type="OrthoDB" id="1669310at2"/>
<evidence type="ECO:0000313" key="2">
    <source>
        <dbReference type="Proteomes" id="UP000243333"/>
    </source>
</evidence>
<organism evidence="1 2">
    <name type="scientific">Sporolituus thermophilus DSM 23256</name>
    <dbReference type="NCBI Taxonomy" id="1123285"/>
    <lineage>
        <taxon>Bacteria</taxon>
        <taxon>Bacillati</taxon>
        <taxon>Bacillota</taxon>
        <taxon>Negativicutes</taxon>
        <taxon>Selenomonadales</taxon>
        <taxon>Sporomusaceae</taxon>
        <taxon>Sporolituus</taxon>
    </lineage>
</organism>
<reference evidence="2" key="1">
    <citation type="submission" date="2016-10" db="EMBL/GenBank/DDBJ databases">
        <authorList>
            <person name="Varghese N."/>
            <person name="Submissions S."/>
        </authorList>
    </citation>
    <scope>NUCLEOTIDE SEQUENCE [LARGE SCALE GENOMIC DNA]</scope>
    <source>
        <strain evidence="2">DSM 23256</strain>
    </source>
</reference>
<dbReference type="Proteomes" id="UP000243333">
    <property type="component" value="Unassembled WGS sequence"/>
</dbReference>
<dbReference type="AlphaFoldDB" id="A0A1G7K7X6"/>
<gene>
    <name evidence="1" type="ORF">SAMN05660235_01221</name>
</gene>